<dbReference type="Proteomes" id="UP000052012">
    <property type="component" value="Unassembled WGS sequence"/>
</dbReference>
<keyword evidence="4" id="KW-0732">Signal</keyword>
<evidence type="ECO:0000256" key="2">
    <source>
        <dbReference type="ARBA" id="ARBA00005695"/>
    </source>
</evidence>
<dbReference type="InterPro" id="IPR039424">
    <property type="entry name" value="SBP_5"/>
</dbReference>
<dbReference type="GO" id="GO:0043190">
    <property type="term" value="C:ATP-binding cassette (ABC) transporter complex"/>
    <property type="evidence" value="ECO:0007669"/>
    <property type="project" value="InterPro"/>
</dbReference>
<feature type="region of interest" description="Disordered" evidence="6">
    <location>
        <begin position="339"/>
        <end position="359"/>
    </location>
</feature>
<dbReference type="FunFam" id="3.90.76.10:FF:000001">
    <property type="entry name" value="Oligopeptide ABC transporter substrate-binding protein"/>
    <property type="match status" value="1"/>
</dbReference>
<dbReference type="PANTHER" id="PTHR30290">
    <property type="entry name" value="PERIPLASMIC BINDING COMPONENT OF ABC TRANSPORTER"/>
    <property type="match status" value="1"/>
</dbReference>
<dbReference type="PANTHER" id="PTHR30290:SF10">
    <property type="entry name" value="PERIPLASMIC OLIGOPEPTIDE-BINDING PROTEIN-RELATED"/>
    <property type="match status" value="1"/>
</dbReference>
<dbReference type="AlphaFoldDB" id="A0A0R2AK85"/>
<dbReference type="PIRSF" id="PIRSF002741">
    <property type="entry name" value="MppA"/>
    <property type="match status" value="1"/>
</dbReference>
<dbReference type="GO" id="GO:1904680">
    <property type="term" value="F:peptide transmembrane transporter activity"/>
    <property type="evidence" value="ECO:0007669"/>
    <property type="project" value="TreeGrafter"/>
</dbReference>
<evidence type="ECO:0000256" key="3">
    <source>
        <dbReference type="ARBA" id="ARBA00022448"/>
    </source>
</evidence>
<dbReference type="PATRIC" id="fig|1423781.4.peg.837"/>
<accession>A0A0R2AK85</accession>
<dbReference type="GO" id="GO:0030313">
    <property type="term" value="C:cell envelope"/>
    <property type="evidence" value="ECO:0007669"/>
    <property type="project" value="UniProtKB-SubCell"/>
</dbReference>
<evidence type="ECO:0000256" key="4">
    <source>
        <dbReference type="ARBA" id="ARBA00022729"/>
    </source>
</evidence>
<dbReference type="RefSeq" id="WP_056967141.1">
    <property type="nucleotide sequence ID" value="NZ_AYYQ01000036.1"/>
</dbReference>
<evidence type="ECO:0000313" key="8">
    <source>
        <dbReference type="EMBL" id="KRM67656.1"/>
    </source>
</evidence>
<comment type="caution">
    <text evidence="8">The sequence shown here is derived from an EMBL/GenBank/DDBJ whole genome shotgun (WGS) entry which is preliminary data.</text>
</comment>
<keyword evidence="9" id="KW-1185">Reference proteome</keyword>
<comment type="similarity">
    <text evidence="2">Belongs to the bacterial solute-binding protein 5 family.</text>
</comment>
<organism evidence="8 9">
    <name type="scientific">Apilactobacillus ozensis DSM 23829 = JCM 17196</name>
    <dbReference type="NCBI Taxonomy" id="1423781"/>
    <lineage>
        <taxon>Bacteria</taxon>
        <taxon>Bacillati</taxon>
        <taxon>Bacillota</taxon>
        <taxon>Bacilli</taxon>
        <taxon>Lactobacillales</taxon>
        <taxon>Lactobacillaceae</taxon>
        <taxon>Apilactobacillus</taxon>
    </lineage>
</organism>
<keyword evidence="3" id="KW-0813">Transport</keyword>
<dbReference type="OrthoDB" id="403896at2"/>
<evidence type="ECO:0000256" key="1">
    <source>
        <dbReference type="ARBA" id="ARBA00004196"/>
    </source>
</evidence>
<reference evidence="8 9" key="1">
    <citation type="journal article" date="2015" name="Genome Announc.">
        <title>Expanding the biotechnology potential of lactobacilli through comparative genomics of 213 strains and associated genera.</title>
        <authorList>
            <person name="Sun Z."/>
            <person name="Harris H.M."/>
            <person name="McCann A."/>
            <person name="Guo C."/>
            <person name="Argimon S."/>
            <person name="Zhang W."/>
            <person name="Yang X."/>
            <person name="Jeffery I.B."/>
            <person name="Cooney J.C."/>
            <person name="Kagawa T.F."/>
            <person name="Liu W."/>
            <person name="Song Y."/>
            <person name="Salvetti E."/>
            <person name="Wrobel A."/>
            <person name="Rasinkangas P."/>
            <person name="Parkhill J."/>
            <person name="Rea M.C."/>
            <person name="O'Sullivan O."/>
            <person name="Ritari J."/>
            <person name="Douillard F.P."/>
            <person name="Paul Ross R."/>
            <person name="Yang R."/>
            <person name="Briner A.E."/>
            <person name="Felis G.E."/>
            <person name="de Vos W.M."/>
            <person name="Barrangou R."/>
            <person name="Klaenhammer T.R."/>
            <person name="Caufield P.W."/>
            <person name="Cui Y."/>
            <person name="Zhang H."/>
            <person name="O'Toole P.W."/>
        </authorList>
    </citation>
    <scope>NUCLEOTIDE SEQUENCE [LARGE SCALE GENOMIC DNA]</scope>
    <source>
        <strain evidence="8 9">DSM 23829</strain>
    </source>
</reference>
<evidence type="ECO:0000256" key="5">
    <source>
        <dbReference type="ARBA" id="ARBA00022856"/>
    </source>
</evidence>
<protein>
    <submittedName>
        <fullName evidence="8">Oligopeptide ABC superfamily ATP binding cassette transporter, binding protein</fullName>
    </submittedName>
</protein>
<dbReference type="Pfam" id="PF00496">
    <property type="entry name" value="SBP_bac_5"/>
    <property type="match status" value="1"/>
</dbReference>
<keyword evidence="5" id="KW-0653">Protein transport</keyword>
<dbReference type="SUPFAM" id="SSF53850">
    <property type="entry name" value="Periplasmic binding protein-like II"/>
    <property type="match status" value="1"/>
</dbReference>
<dbReference type="GO" id="GO:0015833">
    <property type="term" value="P:peptide transport"/>
    <property type="evidence" value="ECO:0007669"/>
    <property type="project" value="UniProtKB-KW"/>
</dbReference>
<proteinExistence type="inferred from homology"/>
<dbReference type="Gene3D" id="3.40.190.10">
    <property type="entry name" value="Periplasmic binding protein-like II"/>
    <property type="match status" value="1"/>
</dbReference>
<dbReference type="InterPro" id="IPR000914">
    <property type="entry name" value="SBP_5_dom"/>
</dbReference>
<evidence type="ECO:0000256" key="6">
    <source>
        <dbReference type="SAM" id="MobiDB-lite"/>
    </source>
</evidence>
<comment type="subcellular location">
    <subcellularLocation>
        <location evidence="1">Cell envelope</location>
    </subcellularLocation>
</comment>
<dbReference type="STRING" id="1423781.FD06_GL000808"/>
<gene>
    <name evidence="8" type="ORF">FD06_GL000808</name>
</gene>
<dbReference type="Gene3D" id="3.10.105.10">
    <property type="entry name" value="Dipeptide-binding Protein, Domain 3"/>
    <property type="match status" value="1"/>
</dbReference>
<evidence type="ECO:0000313" key="9">
    <source>
        <dbReference type="Proteomes" id="UP000052012"/>
    </source>
</evidence>
<dbReference type="CDD" id="cd08504">
    <property type="entry name" value="PBP2_OppA"/>
    <property type="match status" value="1"/>
</dbReference>
<evidence type="ECO:0000259" key="7">
    <source>
        <dbReference type="Pfam" id="PF00496"/>
    </source>
</evidence>
<dbReference type="Gene3D" id="3.90.76.10">
    <property type="entry name" value="Dipeptide-binding Protein, Domain 1"/>
    <property type="match status" value="1"/>
</dbReference>
<dbReference type="PROSITE" id="PS51257">
    <property type="entry name" value="PROKAR_LIPOPROTEIN"/>
    <property type="match status" value="1"/>
</dbReference>
<dbReference type="GO" id="GO:0042597">
    <property type="term" value="C:periplasmic space"/>
    <property type="evidence" value="ECO:0007669"/>
    <property type="project" value="UniProtKB-ARBA"/>
</dbReference>
<keyword evidence="5" id="KW-0571">Peptide transport</keyword>
<feature type="domain" description="Solute-binding protein family 5" evidence="7">
    <location>
        <begin position="83"/>
        <end position="467"/>
    </location>
</feature>
<dbReference type="EMBL" id="AYYQ01000036">
    <property type="protein sequence ID" value="KRM67656.1"/>
    <property type="molecule type" value="Genomic_DNA"/>
</dbReference>
<name>A0A0R2AK85_9LACO</name>
<dbReference type="InterPro" id="IPR030678">
    <property type="entry name" value="Peptide/Ni-bd"/>
</dbReference>
<sequence>MNKLQTLITSITIVGTSVFLTACGNNQQANKKSHGKYAGNQTLNWTESSNISTIDASKATDTLSFNVLLNTQEGLYRLDKNGKPQNALALKTDVSKNGKKYVFHLRKNVKWSNGQPVTAKDFVYSWQRTVNPKTASQDAFYLYPIVNASDINAGKKPISSLGVKAIDDYTLELNLTHPVSYLNKLLAWPLFFPINQSAVNKYGNKYGTQAKYTVSNGPFKLSGWTGTNKQWSFVKNNKYWDQKNVHLTKINEIATPSTTTSYNLYTANKVDETLLSGQQVKNNLKNKELVQRLPTATSRLDLNQNKIKAFKNLDIRKAISLAIDRNALTKDILQDGSKPSKGFVPAGMGKNPKNNTSFDNESYVKNTSEYNLKLAKTLLQKGYKNTGTNTLKFNILTSDTDSSKSTVEYLQSALQKLPGVSVSITSVPFVQLITRQNSGDYEATTKSWQSVFADPINYLDVYESNSSYNHSGWKNKTFDKLLVDAENKYGNQPEKRWNNLIKAEQILMNEQGTIPLYQVAKPQLLRANVKDVVYNPAGVPYDWKNAYISK</sequence>